<organism evidence="2 3">
    <name type="scientific">Paracidovorax konjaci</name>
    <dbReference type="NCBI Taxonomy" id="32040"/>
    <lineage>
        <taxon>Bacteria</taxon>
        <taxon>Pseudomonadati</taxon>
        <taxon>Pseudomonadota</taxon>
        <taxon>Betaproteobacteria</taxon>
        <taxon>Burkholderiales</taxon>
        <taxon>Comamonadaceae</taxon>
        <taxon>Paracidovorax</taxon>
    </lineage>
</organism>
<accession>A0A1I1W352</accession>
<dbReference type="Gene3D" id="3.20.80.10">
    <property type="entry name" value="Regulatory factor, effector binding domain"/>
    <property type="match status" value="1"/>
</dbReference>
<evidence type="ECO:0000313" key="3">
    <source>
        <dbReference type="Proteomes" id="UP000199517"/>
    </source>
</evidence>
<dbReference type="InterPro" id="IPR029442">
    <property type="entry name" value="GyrI-like"/>
</dbReference>
<dbReference type="InterPro" id="IPR011256">
    <property type="entry name" value="Reg_factor_effector_dom_sf"/>
</dbReference>
<evidence type="ECO:0000259" key="1">
    <source>
        <dbReference type="SMART" id="SM00871"/>
    </source>
</evidence>
<protein>
    <submittedName>
        <fullName evidence="2">Effector-binding domain-containing protein</fullName>
    </submittedName>
</protein>
<feature type="domain" description="AraC effector-binding" evidence="1">
    <location>
        <begin position="3"/>
        <end position="155"/>
    </location>
</feature>
<name>A0A1I1W352_9BURK</name>
<gene>
    <name evidence="2" type="ORF">SAMN04489710_10871</name>
</gene>
<keyword evidence="3" id="KW-1185">Reference proteome</keyword>
<evidence type="ECO:0000313" key="2">
    <source>
        <dbReference type="EMBL" id="SFD89459.1"/>
    </source>
</evidence>
<dbReference type="Proteomes" id="UP000199517">
    <property type="component" value="Unassembled WGS sequence"/>
</dbReference>
<dbReference type="EMBL" id="FOMQ01000008">
    <property type="protein sequence ID" value="SFD89459.1"/>
    <property type="molecule type" value="Genomic_DNA"/>
</dbReference>
<reference evidence="3" key="1">
    <citation type="submission" date="2016-10" db="EMBL/GenBank/DDBJ databases">
        <authorList>
            <person name="Varghese N."/>
            <person name="Submissions S."/>
        </authorList>
    </citation>
    <scope>NUCLEOTIDE SEQUENCE [LARGE SCALE GENOMIC DNA]</scope>
    <source>
        <strain evidence="3">DSM 7481</strain>
    </source>
</reference>
<dbReference type="OrthoDB" id="795001at2"/>
<dbReference type="InterPro" id="IPR010499">
    <property type="entry name" value="AraC_E-bd"/>
</dbReference>
<dbReference type="STRING" id="32040.SAMN04489710_10871"/>
<dbReference type="AlphaFoldDB" id="A0A1I1W352"/>
<dbReference type="Pfam" id="PF06445">
    <property type="entry name" value="GyrI-like"/>
    <property type="match status" value="1"/>
</dbReference>
<dbReference type="SUPFAM" id="SSF55136">
    <property type="entry name" value="Probable bacterial effector-binding domain"/>
    <property type="match status" value="1"/>
</dbReference>
<sequence>MIDTPRIATFAAQPVALWPVACTREEIQQAMGQGVRSLMDALAAQGAKPAGPLFTHHLRRPTDTFDFHIGVPLESPVGAAPNGAMRPGEWPAMQAARTEYRGRYEDLPGAWAAFRAWIDAQGLQATDDAWERYVTGPEMGGDPATWRTELVQPLRG</sequence>
<dbReference type="RefSeq" id="WP_092953159.1">
    <property type="nucleotide sequence ID" value="NZ_FOMQ01000008.1"/>
</dbReference>
<dbReference type="SMART" id="SM00871">
    <property type="entry name" value="AraC_E_bind"/>
    <property type="match status" value="1"/>
</dbReference>
<proteinExistence type="predicted"/>